<proteinExistence type="predicted"/>
<comment type="caution">
    <text evidence="1">The sequence shown here is derived from an EMBL/GenBank/DDBJ whole genome shotgun (WGS) entry which is preliminary data.</text>
</comment>
<keyword evidence="2" id="KW-1185">Reference proteome</keyword>
<sequence length="152" mass="17419">MSELFRKLRLTTQKELLIVNPPDGLKKEADSLLAESGLIIDFEKKSEKYPFIMLFVLSLNEVLKNAEEISGTIEEDGVLWICYPKKSSRKYKTELSRDNVLQPFGAYGFEGVTQVSIDEDWSALRIRQADKIKSMTRSWALSEKGKERIGKK</sequence>
<evidence type="ECO:0008006" key="3">
    <source>
        <dbReference type="Google" id="ProtNLM"/>
    </source>
</evidence>
<reference evidence="1 2" key="1">
    <citation type="submission" date="2021-03" db="EMBL/GenBank/DDBJ databases">
        <title>Genomic Encyclopedia of Type Strains, Phase IV (KMG-IV): sequencing the most valuable type-strain genomes for metagenomic binning, comparative biology and taxonomic classification.</title>
        <authorList>
            <person name="Goeker M."/>
        </authorList>
    </citation>
    <scope>NUCLEOTIDE SEQUENCE [LARGE SCALE GENOMIC DNA]</scope>
    <source>
        <strain evidence="1 2">DSM 6139</strain>
    </source>
</reference>
<protein>
    <recommendedName>
        <fullName evidence="3">DUF3052 domain-containing protein</fullName>
    </recommendedName>
</protein>
<dbReference type="Proteomes" id="UP001519271">
    <property type="component" value="Unassembled WGS sequence"/>
</dbReference>
<dbReference type="EMBL" id="JAGGKC010000017">
    <property type="protein sequence ID" value="MBP1919653.1"/>
    <property type="molecule type" value="Genomic_DNA"/>
</dbReference>
<organism evidence="1 2">
    <name type="scientific">Youngiibacter multivorans</name>
    <dbReference type="NCBI Taxonomy" id="937251"/>
    <lineage>
        <taxon>Bacteria</taxon>
        <taxon>Bacillati</taxon>
        <taxon>Bacillota</taxon>
        <taxon>Clostridia</taxon>
        <taxon>Eubacteriales</taxon>
        <taxon>Clostridiaceae</taxon>
        <taxon>Youngiibacter</taxon>
    </lineage>
</organism>
<accession>A0ABS4G520</accession>
<name>A0ABS4G520_9CLOT</name>
<evidence type="ECO:0000313" key="2">
    <source>
        <dbReference type="Proteomes" id="UP001519271"/>
    </source>
</evidence>
<gene>
    <name evidence="1" type="ORF">J2Z34_002143</name>
</gene>
<evidence type="ECO:0000313" key="1">
    <source>
        <dbReference type="EMBL" id="MBP1919653.1"/>
    </source>
</evidence>
<dbReference type="RefSeq" id="WP_209459847.1">
    <property type="nucleotide sequence ID" value="NZ_JAGGKC010000017.1"/>
</dbReference>